<sequence>MSIIIQKLIGTTRSSGHLSNERRVTKRISSWLCEFDSLAGVGTSDFEVLSSRKTTPQPIDEFLFCHNMAECRLVLNNIASWASNKKLRLHFEWIWDGTQIWIVQADSAISLKGSEPYALSLKTLKTPTIKQLSTLVLEKDIKKGTWKKLDCLKTFRESNLKTATVW</sequence>
<proteinExistence type="predicted"/>
<comment type="caution">
    <text evidence="1">The sequence shown here is derived from an EMBL/GenBank/DDBJ whole genome shotgun (WGS) entry which is preliminary data.</text>
</comment>
<accession>A0A0F8XVJ6</accession>
<evidence type="ECO:0000313" key="1">
    <source>
        <dbReference type="EMBL" id="KKK65295.1"/>
    </source>
</evidence>
<dbReference type="AlphaFoldDB" id="A0A0F8XVJ6"/>
<name>A0A0F8XVJ6_9ZZZZ</name>
<gene>
    <name evidence="1" type="ORF">LCGC14_2975590</name>
</gene>
<reference evidence="1" key="1">
    <citation type="journal article" date="2015" name="Nature">
        <title>Complex archaea that bridge the gap between prokaryotes and eukaryotes.</title>
        <authorList>
            <person name="Spang A."/>
            <person name="Saw J.H."/>
            <person name="Jorgensen S.L."/>
            <person name="Zaremba-Niedzwiedzka K."/>
            <person name="Martijn J."/>
            <person name="Lind A.E."/>
            <person name="van Eijk R."/>
            <person name="Schleper C."/>
            <person name="Guy L."/>
            <person name="Ettema T.J."/>
        </authorList>
    </citation>
    <scope>NUCLEOTIDE SEQUENCE</scope>
</reference>
<protein>
    <submittedName>
        <fullName evidence="1">Uncharacterized protein</fullName>
    </submittedName>
</protein>
<feature type="non-terminal residue" evidence="1">
    <location>
        <position position="166"/>
    </location>
</feature>
<dbReference type="EMBL" id="LAZR01060625">
    <property type="protein sequence ID" value="KKK65295.1"/>
    <property type="molecule type" value="Genomic_DNA"/>
</dbReference>
<organism evidence="1">
    <name type="scientific">marine sediment metagenome</name>
    <dbReference type="NCBI Taxonomy" id="412755"/>
    <lineage>
        <taxon>unclassified sequences</taxon>
        <taxon>metagenomes</taxon>
        <taxon>ecological metagenomes</taxon>
    </lineage>
</organism>